<dbReference type="EMBL" id="JACKWZ010000177">
    <property type="protein sequence ID" value="KAF9412827.1"/>
    <property type="molecule type" value="Genomic_DNA"/>
</dbReference>
<comment type="caution">
    <text evidence="3">The sequence shown here is derived from an EMBL/GenBank/DDBJ whole genome shotgun (WGS) entry which is preliminary data.</text>
</comment>
<dbReference type="SUPFAM" id="SSF50494">
    <property type="entry name" value="Trypsin-like serine proteases"/>
    <property type="match status" value="1"/>
</dbReference>
<sequence>MKISELILIVQYLEESGWSTFFPECYFDDSSLLSLVTNLYTPSDKIPRFEVEPVVSILSYENKHYVKIKQDPTTYQLASAYRNKKHVSERALNGTTQLDNTIMNALRMSRTPVETSRNYSQNKNNNGHNKDKPISQYKKWQVGRVSRKQYEIINMLWRKTKIFLDEDSTTAAYYQRHSNVSEKVMESVSVFRPPIARLPPRASVSTTTPSFIEFYYLDESDDRVKNFPSNKFQVPEHIREHQLRNDHRKFGPLIPKCFLFVLTMKKTHTTTKYSQPTNRMRRRKTRTHGSSLTGFDSLNSLTPSYKFPRLQRPQQLFKFDPLIVTKPSREMKMNVTVNTTTPAAAPIVTINNGTNTTVTTLNSIENDTCPLTTELNTTETENSSPNNKLLNTTPVEPTTAYDKIKFFEMYDKNTPLPYYDEKGRLLDVDNIDILMKRNEVNNNERKILLENVDQDISNEHSHPHKSKHAKKHIIETFKHELQSNINSIPDVNKTMKPVVLNVSDTNINMSSVTKQDMKQMLLSQSKHSDLLKYKKSKQVDWTQYPFVAAYVYEPSQVHCDAAGISPHWLITSGSCLSRHHKNPGGEGRSAFVTYCGESWWNPERVAYVKYSLVHPRFNPRDKTRRHLYNIGLIQVVTSMASACSAWSSITLMSHQFVANEEGSMANAVGWGLDRFDTRYSSNDLPKSPLMSYENQVFSDSCPGNEGYSRAKRLDEEGGVKNVYCLALPPYAGEDTDPIHGGMLLEERRPWGDQSAQYTGIWRLVPWVLDVARENEDVDAFTLDI</sequence>
<feature type="region of interest" description="Disordered" evidence="1">
    <location>
        <begin position="111"/>
        <end position="133"/>
    </location>
</feature>
<feature type="domain" description="Peptidase S1" evidence="2">
    <location>
        <begin position="521"/>
        <end position="772"/>
    </location>
</feature>
<reference evidence="3" key="1">
    <citation type="submission" date="2020-08" db="EMBL/GenBank/DDBJ databases">
        <title>Spodoptera exigua strain:BAW_Kor-Di-RS1 Genome sequencing and assembly.</title>
        <authorList>
            <person name="Kim J."/>
            <person name="Nam H.Y."/>
            <person name="Kwon M."/>
            <person name="Choi J.H."/>
            <person name="Cho S.R."/>
            <person name="Kim G.-H."/>
        </authorList>
    </citation>
    <scope>NUCLEOTIDE SEQUENCE</scope>
    <source>
        <strain evidence="3">BAW_Kor-Di-RS1</strain>
        <tissue evidence="3">Whole-body</tissue>
    </source>
</reference>
<proteinExistence type="predicted"/>
<accession>A0A835GAI6</accession>
<dbReference type="GO" id="GO:0006508">
    <property type="term" value="P:proteolysis"/>
    <property type="evidence" value="ECO:0007669"/>
    <property type="project" value="InterPro"/>
</dbReference>
<dbReference type="InterPro" id="IPR001254">
    <property type="entry name" value="Trypsin_dom"/>
</dbReference>
<dbReference type="GO" id="GO:0004252">
    <property type="term" value="F:serine-type endopeptidase activity"/>
    <property type="evidence" value="ECO:0007669"/>
    <property type="project" value="InterPro"/>
</dbReference>
<dbReference type="InterPro" id="IPR009003">
    <property type="entry name" value="Peptidase_S1_PA"/>
</dbReference>
<gene>
    <name evidence="3" type="ORF">HW555_008769</name>
</gene>
<evidence type="ECO:0000313" key="4">
    <source>
        <dbReference type="Proteomes" id="UP000648187"/>
    </source>
</evidence>
<dbReference type="Gene3D" id="2.40.10.10">
    <property type="entry name" value="Trypsin-like serine proteases"/>
    <property type="match status" value="1"/>
</dbReference>
<evidence type="ECO:0000256" key="1">
    <source>
        <dbReference type="SAM" id="MobiDB-lite"/>
    </source>
</evidence>
<name>A0A835GAI6_SPOEX</name>
<dbReference type="PROSITE" id="PS50240">
    <property type="entry name" value="TRYPSIN_DOM"/>
    <property type="match status" value="1"/>
</dbReference>
<organism evidence="3 4">
    <name type="scientific">Spodoptera exigua</name>
    <name type="common">Beet armyworm</name>
    <name type="synonym">Noctua fulgens</name>
    <dbReference type="NCBI Taxonomy" id="7107"/>
    <lineage>
        <taxon>Eukaryota</taxon>
        <taxon>Metazoa</taxon>
        <taxon>Ecdysozoa</taxon>
        <taxon>Arthropoda</taxon>
        <taxon>Hexapoda</taxon>
        <taxon>Insecta</taxon>
        <taxon>Pterygota</taxon>
        <taxon>Neoptera</taxon>
        <taxon>Endopterygota</taxon>
        <taxon>Lepidoptera</taxon>
        <taxon>Glossata</taxon>
        <taxon>Ditrysia</taxon>
        <taxon>Noctuoidea</taxon>
        <taxon>Noctuidae</taxon>
        <taxon>Amphipyrinae</taxon>
        <taxon>Spodoptera</taxon>
    </lineage>
</organism>
<keyword evidence="4" id="KW-1185">Reference proteome</keyword>
<feature type="compositionally biased region" description="Polar residues" evidence="1">
    <location>
        <begin position="112"/>
        <end position="127"/>
    </location>
</feature>
<evidence type="ECO:0000313" key="3">
    <source>
        <dbReference type="EMBL" id="KAF9412827.1"/>
    </source>
</evidence>
<dbReference type="AlphaFoldDB" id="A0A835GAI6"/>
<feature type="region of interest" description="Disordered" evidence="1">
    <location>
        <begin position="270"/>
        <end position="295"/>
    </location>
</feature>
<dbReference type="Proteomes" id="UP000648187">
    <property type="component" value="Unassembled WGS sequence"/>
</dbReference>
<dbReference type="InterPro" id="IPR043504">
    <property type="entry name" value="Peptidase_S1_PA_chymotrypsin"/>
</dbReference>
<evidence type="ECO:0000259" key="2">
    <source>
        <dbReference type="PROSITE" id="PS50240"/>
    </source>
</evidence>
<protein>
    <recommendedName>
        <fullName evidence="2">Peptidase S1 domain-containing protein</fullName>
    </recommendedName>
</protein>